<dbReference type="PANTHER" id="PTHR30413">
    <property type="entry name" value="INNER MEMBRANE TRANSPORT PERMEASE"/>
    <property type="match status" value="1"/>
</dbReference>
<accession>A0A6L5YT57</accession>
<feature type="transmembrane region" description="Helical" evidence="8">
    <location>
        <begin position="145"/>
        <end position="168"/>
    </location>
</feature>
<dbReference type="GO" id="GO:0140359">
    <property type="term" value="F:ABC-type transporter activity"/>
    <property type="evidence" value="ECO:0007669"/>
    <property type="project" value="InterPro"/>
</dbReference>
<evidence type="ECO:0000256" key="3">
    <source>
        <dbReference type="ARBA" id="ARBA00022448"/>
    </source>
</evidence>
<keyword evidence="4 8" id="KW-1003">Cell membrane</keyword>
<dbReference type="GO" id="GO:0005886">
    <property type="term" value="C:plasma membrane"/>
    <property type="evidence" value="ECO:0007669"/>
    <property type="project" value="UniProtKB-SubCell"/>
</dbReference>
<evidence type="ECO:0000256" key="5">
    <source>
        <dbReference type="ARBA" id="ARBA00022692"/>
    </source>
</evidence>
<evidence type="ECO:0000313" key="10">
    <source>
        <dbReference type="EMBL" id="MST75604.1"/>
    </source>
</evidence>
<reference evidence="10 11" key="1">
    <citation type="submission" date="2019-08" db="EMBL/GenBank/DDBJ databases">
        <title>In-depth cultivation of the pig gut microbiome towards novel bacterial diversity and tailored functional studies.</title>
        <authorList>
            <person name="Wylensek D."/>
            <person name="Hitch T.C.A."/>
            <person name="Clavel T."/>
        </authorList>
    </citation>
    <scope>NUCLEOTIDE SEQUENCE [LARGE SCALE GENOMIC DNA]</scope>
    <source>
        <strain evidence="10 11">MUC/MUC-530-WT-4D</strain>
    </source>
</reference>
<comment type="caution">
    <text evidence="10">The sequence shown here is derived from an EMBL/GenBank/DDBJ whole genome shotgun (WGS) entry which is preliminary data.</text>
</comment>
<dbReference type="Proteomes" id="UP000474024">
    <property type="component" value="Unassembled WGS sequence"/>
</dbReference>
<evidence type="ECO:0000259" key="9">
    <source>
        <dbReference type="PROSITE" id="PS51012"/>
    </source>
</evidence>
<keyword evidence="7 8" id="KW-0472">Membrane</keyword>
<dbReference type="InterPro" id="IPR047817">
    <property type="entry name" value="ABC2_TM_bact-type"/>
</dbReference>
<keyword evidence="11" id="KW-1185">Reference proteome</keyword>
<evidence type="ECO:0000256" key="8">
    <source>
        <dbReference type="RuleBase" id="RU361157"/>
    </source>
</evidence>
<evidence type="ECO:0000256" key="2">
    <source>
        <dbReference type="ARBA" id="ARBA00007783"/>
    </source>
</evidence>
<feature type="transmembrane region" description="Helical" evidence="8">
    <location>
        <begin position="26"/>
        <end position="50"/>
    </location>
</feature>
<name>A0A6L5YT57_9FIRM</name>
<evidence type="ECO:0000256" key="7">
    <source>
        <dbReference type="ARBA" id="ARBA00023136"/>
    </source>
</evidence>
<feature type="transmembrane region" description="Helical" evidence="8">
    <location>
        <begin position="62"/>
        <end position="79"/>
    </location>
</feature>
<dbReference type="PANTHER" id="PTHR30413:SF10">
    <property type="entry name" value="CAPSULE POLYSACCHARIDE EXPORT INNER-MEMBRANE PROTEIN CTRC"/>
    <property type="match status" value="1"/>
</dbReference>
<evidence type="ECO:0000256" key="4">
    <source>
        <dbReference type="ARBA" id="ARBA00022475"/>
    </source>
</evidence>
<sequence>MSYIKEIISNRKLIAKLSFNDFKTKYAGSFLGIVWAFIQPLITIFVYWFAFQVGLRSQSVGNFPFALWFMAGLIPWFFFSDGLNGGTNALIDYSYLVKKVVFNIDILPIVKVISAVFVHVFFILFLLIMYALYGYLPDGYSLQILYYSAGLFCLVLGLSYITAPLVVFFRDLGQIVNIILQVGVWMTPILWNIDTMEVSDTIKNLLKLNPVYYIVQGYRDSLINKVGFWEHPGNTIYFWVFTIVAFAIGTHLFKKLRLHFADVL</sequence>
<feature type="domain" description="ABC transmembrane type-2" evidence="9">
    <location>
        <begin position="31"/>
        <end position="256"/>
    </location>
</feature>
<feature type="transmembrane region" description="Helical" evidence="8">
    <location>
        <begin position="175"/>
        <end position="193"/>
    </location>
</feature>
<dbReference type="PROSITE" id="PS51012">
    <property type="entry name" value="ABC_TM2"/>
    <property type="match status" value="1"/>
</dbReference>
<keyword evidence="6 8" id="KW-1133">Transmembrane helix</keyword>
<proteinExistence type="inferred from homology"/>
<keyword evidence="3 8" id="KW-0813">Transport</keyword>
<dbReference type="GO" id="GO:0015920">
    <property type="term" value="P:lipopolysaccharide transport"/>
    <property type="evidence" value="ECO:0007669"/>
    <property type="project" value="TreeGrafter"/>
</dbReference>
<comment type="similarity">
    <text evidence="2 8">Belongs to the ABC-2 integral membrane protein family.</text>
</comment>
<organism evidence="10 11">
    <name type="scientific">Roseburia porci</name>
    <dbReference type="NCBI Taxonomy" id="2605790"/>
    <lineage>
        <taxon>Bacteria</taxon>
        <taxon>Bacillati</taxon>
        <taxon>Bacillota</taxon>
        <taxon>Clostridia</taxon>
        <taxon>Lachnospirales</taxon>
        <taxon>Lachnospiraceae</taxon>
        <taxon>Roseburia</taxon>
    </lineage>
</organism>
<evidence type="ECO:0000256" key="6">
    <source>
        <dbReference type="ARBA" id="ARBA00022989"/>
    </source>
</evidence>
<feature type="transmembrane region" description="Helical" evidence="8">
    <location>
        <begin position="236"/>
        <end position="253"/>
    </location>
</feature>
<dbReference type="Pfam" id="PF01061">
    <property type="entry name" value="ABC2_membrane"/>
    <property type="match status" value="1"/>
</dbReference>
<dbReference type="EMBL" id="VUNI01000021">
    <property type="protein sequence ID" value="MST75604.1"/>
    <property type="molecule type" value="Genomic_DNA"/>
</dbReference>
<evidence type="ECO:0000256" key="1">
    <source>
        <dbReference type="ARBA" id="ARBA00004651"/>
    </source>
</evidence>
<gene>
    <name evidence="10" type="ORF">FYJ75_11340</name>
</gene>
<protein>
    <recommendedName>
        <fullName evidence="8">Transport permease protein</fullName>
    </recommendedName>
</protein>
<comment type="subcellular location">
    <subcellularLocation>
        <location evidence="1 8">Cell membrane</location>
        <topology evidence="1 8">Multi-pass membrane protein</topology>
    </subcellularLocation>
</comment>
<dbReference type="RefSeq" id="WP_154430570.1">
    <property type="nucleotide sequence ID" value="NZ_VUNI01000021.1"/>
</dbReference>
<dbReference type="InterPro" id="IPR013525">
    <property type="entry name" value="ABC2_TM"/>
</dbReference>
<feature type="transmembrane region" description="Helical" evidence="8">
    <location>
        <begin position="100"/>
        <end position="133"/>
    </location>
</feature>
<dbReference type="AlphaFoldDB" id="A0A6L5YT57"/>
<keyword evidence="5 8" id="KW-0812">Transmembrane</keyword>
<evidence type="ECO:0000313" key="11">
    <source>
        <dbReference type="Proteomes" id="UP000474024"/>
    </source>
</evidence>